<evidence type="ECO:0000256" key="15">
    <source>
        <dbReference type="ARBA" id="ARBA00023242"/>
    </source>
</evidence>
<dbReference type="GO" id="GO:0043139">
    <property type="term" value="F:5'-3' DNA helicase activity"/>
    <property type="evidence" value="ECO:0007669"/>
    <property type="project" value="UniProtKB-EC"/>
</dbReference>
<evidence type="ECO:0000256" key="17">
    <source>
        <dbReference type="ARBA" id="ARBA00048954"/>
    </source>
</evidence>
<evidence type="ECO:0000256" key="14">
    <source>
        <dbReference type="ARBA" id="ARBA00023235"/>
    </source>
</evidence>
<proteinExistence type="predicted"/>
<gene>
    <name evidence="22" type="ORF">BCR44DRAFT_1509597</name>
</gene>
<dbReference type="Pfam" id="PF13307">
    <property type="entry name" value="Helicase_C_2"/>
    <property type="match status" value="1"/>
</dbReference>
<evidence type="ECO:0000256" key="12">
    <source>
        <dbReference type="ARBA" id="ARBA00023125"/>
    </source>
</evidence>
<dbReference type="InterPro" id="IPR045028">
    <property type="entry name" value="DinG/Rad3-like"/>
</dbReference>
<dbReference type="AlphaFoldDB" id="A0A1Y2I4J5"/>
<evidence type="ECO:0000313" key="23">
    <source>
        <dbReference type="Proteomes" id="UP000193411"/>
    </source>
</evidence>
<feature type="transmembrane region" description="Helical" evidence="20">
    <location>
        <begin position="777"/>
        <end position="801"/>
    </location>
</feature>
<evidence type="ECO:0000256" key="18">
    <source>
        <dbReference type="ARBA" id="ARBA00073810"/>
    </source>
</evidence>
<evidence type="ECO:0000256" key="4">
    <source>
        <dbReference type="ARBA" id="ARBA00022723"/>
    </source>
</evidence>
<keyword evidence="5" id="KW-0547">Nucleotide-binding</keyword>
<keyword evidence="20" id="KW-1133">Transmembrane helix</keyword>
<dbReference type="GO" id="GO:1904430">
    <property type="term" value="P:negative regulation of t-circle formation"/>
    <property type="evidence" value="ECO:0007669"/>
    <property type="project" value="TreeGrafter"/>
</dbReference>
<dbReference type="PANTHER" id="PTHR11472:SF34">
    <property type="entry name" value="REGULATOR OF TELOMERE ELONGATION HELICASE 1"/>
    <property type="match status" value="1"/>
</dbReference>
<dbReference type="InterPro" id="IPR057498">
    <property type="entry name" value="Rtel1_ARCH"/>
</dbReference>
<comment type="catalytic activity">
    <reaction evidence="17">
        <text>ATP + H2O = ADP + phosphate + H(+)</text>
        <dbReference type="Rhea" id="RHEA:13065"/>
        <dbReference type="ChEBI" id="CHEBI:15377"/>
        <dbReference type="ChEBI" id="CHEBI:15378"/>
        <dbReference type="ChEBI" id="CHEBI:30616"/>
        <dbReference type="ChEBI" id="CHEBI:43474"/>
        <dbReference type="ChEBI" id="CHEBI:456216"/>
        <dbReference type="EC" id="5.6.2.3"/>
    </reaction>
</comment>
<dbReference type="OrthoDB" id="272481at2759"/>
<evidence type="ECO:0000259" key="21">
    <source>
        <dbReference type="PROSITE" id="PS51193"/>
    </source>
</evidence>
<evidence type="ECO:0000256" key="5">
    <source>
        <dbReference type="ARBA" id="ARBA00022741"/>
    </source>
</evidence>
<evidence type="ECO:0000256" key="2">
    <source>
        <dbReference type="ARBA" id="ARBA00004123"/>
    </source>
</evidence>
<dbReference type="Gene3D" id="3.40.50.300">
    <property type="entry name" value="P-loop containing nucleotide triphosphate hydrolases"/>
    <property type="match status" value="2"/>
</dbReference>
<dbReference type="InterPro" id="IPR014013">
    <property type="entry name" value="Helic_SF1/SF2_ATP-bd_DinG/Rad3"/>
</dbReference>
<dbReference type="PROSITE" id="PS51193">
    <property type="entry name" value="HELICASE_ATP_BIND_2"/>
    <property type="match status" value="1"/>
</dbReference>
<evidence type="ECO:0000256" key="11">
    <source>
        <dbReference type="ARBA" id="ARBA00023014"/>
    </source>
</evidence>
<evidence type="ECO:0000256" key="3">
    <source>
        <dbReference type="ARBA" id="ARBA00022485"/>
    </source>
</evidence>
<evidence type="ECO:0000256" key="19">
    <source>
        <dbReference type="SAM" id="MobiDB-lite"/>
    </source>
</evidence>
<evidence type="ECO:0000256" key="8">
    <source>
        <dbReference type="ARBA" id="ARBA00022806"/>
    </source>
</evidence>
<dbReference type="GO" id="GO:0090657">
    <property type="term" value="P:telomeric loop disassembly"/>
    <property type="evidence" value="ECO:0007669"/>
    <property type="project" value="TreeGrafter"/>
</dbReference>
<evidence type="ECO:0000313" key="22">
    <source>
        <dbReference type="EMBL" id="ORZ40332.1"/>
    </source>
</evidence>
<dbReference type="STRING" id="765915.A0A1Y2I4J5"/>
<dbReference type="PANTHER" id="PTHR11472">
    <property type="entry name" value="DNA REPAIR DEAD HELICASE RAD3/XP-D SUBFAMILY MEMBER"/>
    <property type="match status" value="1"/>
</dbReference>
<feature type="region of interest" description="Disordered" evidence="19">
    <location>
        <begin position="83"/>
        <end position="109"/>
    </location>
</feature>
<keyword evidence="10" id="KW-0408">Iron</keyword>
<evidence type="ECO:0000256" key="20">
    <source>
        <dbReference type="SAM" id="Phobius"/>
    </source>
</evidence>
<feature type="region of interest" description="Disordered" evidence="19">
    <location>
        <begin position="882"/>
        <end position="903"/>
    </location>
</feature>
<comment type="cofactor">
    <cofactor evidence="1">
        <name>[4Fe-4S] cluster</name>
        <dbReference type="ChEBI" id="CHEBI:49883"/>
    </cofactor>
</comment>
<keyword evidence="13" id="KW-0234">DNA repair</keyword>
<dbReference type="Pfam" id="PF06733">
    <property type="entry name" value="DEAD_2"/>
    <property type="match status" value="1"/>
</dbReference>
<keyword evidence="14" id="KW-0413">Isomerase</keyword>
<dbReference type="InterPro" id="IPR027417">
    <property type="entry name" value="P-loop_NTPase"/>
</dbReference>
<evidence type="ECO:0000256" key="6">
    <source>
        <dbReference type="ARBA" id="ARBA00022763"/>
    </source>
</evidence>
<dbReference type="GO" id="GO:0005634">
    <property type="term" value="C:nucleus"/>
    <property type="evidence" value="ECO:0007669"/>
    <property type="project" value="UniProtKB-SubCell"/>
</dbReference>
<feature type="compositionally biased region" description="Low complexity" evidence="19">
    <location>
        <begin position="87"/>
        <end position="99"/>
    </location>
</feature>
<dbReference type="GO" id="GO:0051539">
    <property type="term" value="F:4 iron, 4 sulfur cluster binding"/>
    <property type="evidence" value="ECO:0007669"/>
    <property type="project" value="UniProtKB-KW"/>
</dbReference>
<dbReference type="Proteomes" id="UP000193411">
    <property type="component" value="Unassembled WGS sequence"/>
</dbReference>
<dbReference type="InterPro" id="IPR010614">
    <property type="entry name" value="RAD3-like_helicase_DEAD"/>
</dbReference>
<protein>
    <recommendedName>
        <fullName evidence="18">Regulator of telomere elongation helicase 1 homolog</fullName>
        <ecNumber evidence="16">5.6.2.3</ecNumber>
    </recommendedName>
</protein>
<keyword evidence="9" id="KW-0067">ATP-binding</keyword>
<keyword evidence="15" id="KW-0539">Nucleus</keyword>
<comment type="caution">
    <text evidence="22">The sequence shown here is derived from an EMBL/GenBank/DDBJ whole genome shotgun (WGS) entry which is preliminary data.</text>
</comment>
<dbReference type="EC" id="5.6.2.3" evidence="16"/>
<dbReference type="EMBL" id="MCFL01000003">
    <property type="protein sequence ID" value="ORZ40332.1"/>
    <property type="molecule type" value="Genomic_DNA"/>
</dbReference>
<feature type="compositionally biased region" description="Low complexity" evidence="19">
    <location>
        <begin position="889"/>
        <end position="903"/>
    </location>
</feature>
<keyword evidence="23" id="KW-1185">Reference proteome</keyword>
<dbReference type="GO" id="GO:0016818">
    <property type="term" value="F:hydrolase activity, acting on acid anhydrides, in phosphorus-containing anhydrides"/>
    <property type="evidence" value="ECO:0007669"/>
    <property type="project" value="InterPro"/>
</dbReference>
<keyword evidence="8 22" id="KW-0347">Helicase</keyword>
<evidence type="ECO:0000256" key="1">
    <source>
        <dbReference type="ARBA" id="ARBA00001966"/>
    </source>
</evidence>
<comment type="subcellular location">
    <subcellularLocation>
        <location evidence="2">Nucleus</location>
    </subcellularLocation>
</comment>
<keyword evidence="11" id="KW-0411">Iron-sulfur</keyword>
<evidence type="ECO:0000256" key="7">
    <source>
        <dbReference type="ARBA" id="ARBA00022801"/>
    </source>
</evidence>
<feature type="compositionally biased region" description="Low complexity" evidence="19">
    <location>
        <begin position="847"/>
        <end position="856"/>
    </location>
</feature>
<keyword evidence="4" id="KW-0479">Metal-binding</keyword>
<keyword evidence="7" id="KW-0378">Hydrolase</keyword>
<keyword evidence="20" id="KW-0812">Transmembrane</keyword>
<keyword evidence="12" id="KW-0238">DNA-binding</keyword>
<dbReference type="GO" id="GO:0005524">
    <property type="term" value="F:ATP binding"/>
    <property type="evidence" value="ECO:0007669"/>
    <property type="project" value="UniProtKB-KW"/>
</dbReference>
<evidence type="ECO:0000256" key="16">
    <source>
        <dbReference type="ARBA" id="ARBA00044969"/>
    </source>
</evidence>
<dbReference type="GO" id="GO:0070182">
    <property type="term" value="F:DNA polymerase binding"/>
    <property type="evidence" value="ECO:0007669"/>
    <property type="project" value="TreeGrafter"/>
</dbReference>
<organism evidence="22 23">
    <name type="scientific">Catenaria anguillulae PL171</name>
    <dbReference type="NCBI Taxonomy" id="765915"/>
    <lineage>
        <taxon>Eukaryota</taxon>
        <taxon>Fungi</taxon>
        <taxon>Fungi incertae sedis</taxon>
        <taxon>Blastocladiomycota</taxon>
        <taxon>Blastocladiomycetes</taxon>
        <taxon>Blastocladiales</taxon>
        <taxon>Catenariaceae</taxon>
        <taxon>Catenaria</taxon>
    </lineage>
</organism>
<sequence length="979" mass="108323">MPVYNIHGIDVRFPYDAYPIQLEFMKKVIGALQTETHALLESPTGTGKTLCLLCATLAWREHEIKKQVALDRVRSTTGVKIEYEGIPDSGAPSSSTSSKAKSDGPGPPRVYYTSRTHSQLTQVIKELRNTGYQVNTTVIGSREFLCVNPKVKAIKGSNAQSQMCRRLVSSGGCTQHNNTRDRKMREGIADIEDIANYAKEHNYCPFYISRNSQKKADQQKIDLENSIIIFDEAHNLESVCMESVSVDLAHEDLVHCLDELKVALTLPLPRLNQVYSSMMHNLSPKLMDVGATLRQLFDSIQGLERQVRKLVVHGASADDGRVEQGEFMFRMLEEQQINWNSVTALRDVIDVATQALLADAVNARMVKGGMLKVQQVFNTLFRGEIQNRFFETLKSYKLVIRREKTRDGKALQNVLGFWCLHASVAMGSIERQGVRSMILASGTLSPIHSFRQEMGIEVGYTLENDHVVDQSQVFVGIVPNGPNGIALSSAYETRKSQDYQNELGRAVAQLMERSPEGALGFFPSYAGMDELLASWKRTRLWDALERFKSVFLEPKSRNELPDVIDNFVFKSYVDPADPPRMGQPSGSALFAVCRGKVSEGIDFADYKGRLVLILGIPYPSHKELRVKLKREFLDGLRRSNSTLISGADWYAQQAIRAVNQAIGRVIRHRNDYGAILLLDHRFSSGPMNSQLSKWIRPFIRRFHNFTDVPKELAAFYANNRNVRGHLTATGPPHKPGEGPSLVEADDDASLANTTSITGGSRGLQRTNSGNMYPSREVILGGSVIKSASVILLYLFLILAWWRTRTCTSTPNGCVARQVSSTGGLAQSSAPAPPRSKLAKFIQKKQSAPAAPATNAAAPPPPAKRARTGAFNIIDICNQTTNATPPIPQAGTSSSRGAAAAGSGKYRDRLQSGLGADATGQFDEAVLKYKKGGLSVDGLMDLIFELFAAAKSADLFRGFTDYLPKDKQRYWKRRINTYST</sequence>
<dbReference type="InterPro" id="IPR013020">
    <property type="entry name" value="Rad3/Chl1-like"/>
</dbReference>
<dbReference type="GO" id="GO:0010569">
    <property type="term" value="P:regulation of double-strand break repair via homologous recombination"/>
    <property type="evidence" value="ECO:0007669"/>
    <property type="project" value="TreeGrafter"/>
</dbReference>
<evidence type="ECO:0000256" key="9">
    <source>
        <dbReference type="ARBA" id="ARBA00022840"/>
    </source>
</evidence>
<dbReference type="SMART" id="SM00491">
    <property type="entry name" value="HELICc2"/>
    <property type="match status" value="1"/>
</dbReference>
<evidence type="ECO:0000256" key="13">
    <source>
        <dbReference type="ARBA" id="ARBA00023204"/>
    </source>
</evidence>
<feature type="region of interest" description="Disordered" evidence="19">
    <location>
        <begin position="821"/>
        <end position="863"/>
    </location>
</feature>
<dbReference type="GO" id="GO:0046872">
    <property type="term" value="F:metal ion binding"/>
    <property type="evidence" value="ECO:0007669"/>
    <property type="project" value="UniProtKB-KW"/>
</dbReference>
<keyword evidence="3" id="KW-0004">4Fe-4S</keyword>
<keyword evidence="20" id="KW-0472">Membrane</keyword>
<dbReference type="GO" id="GO:0006281">
    <property type="term" value="P:DNA repair"/>
    <property type="evidence" value="ECO:0007669"/>
    <property type="project" value="UniProtKB-KW"/>
</dbReference>
<dbReference type="InterPro" id="IPR006555">
    <property type="entry name" value="ATP-dep_Helicase_C"/>
</dbReference>
<dbReference type="SMART" id="SM00488">
    <property type="entry name" value="DEXDc2"/>
    <property type="match status" value="1"/>
</dbReference>
<dbReference type="CDD" id="cd18788">
    <property type="entry name" value="SF2_C_XPD"/>
    <property type="match status" value="1"/>
</dbReference>
<name>A0A1Y2I4J5_9FUNG</name>
<keyword evidence="6" id="KW-0227">DNA damage</keyword>
<evidence type="ECO:0000256" key="10">
    <source>
        <dbReference type="ARBA" id="ARBA00023004"/>
    </source>
</evidence>
<accession>A0A1Y2I4J5</accession>
<dbReference type="Pfam" id="PF23109">
    <property type="entry name" value="ARCH_RTEL1"/>
    <property type="match status" value="1"/>
</dbReference>
<dbReference type="FunFam" id="3.40.50.300:FF:000431">
    <property type="entry name" value="Regulator of telomere elongation helicase 1"/>
    <property type="match status" value="1"/>
</dbReference>
<reference evidence="22 23" key="1">
    <citation type="submission" date="2016-07" db="EMBL/GenBank/DDBJ databases">
        <title>Pervasive Adenine N6-methylation of Active Genes in Fungi.</title>
        <authorList>
            <consortium name="DOE Joint Genome Institute"/>
            <person name="Mondo S.J."/>
            <person name="Dannebaum R.O."/>
            <person name="Kuo R.C."/>
            <person name="Labutti K."/>
            <person name="Haridas S."/>
            <person name="Kuo A."/>
            <person name="Salamov A."/>
            <person name="Ahrendt S.R."/>
            <person name="Lipzen A."/>
            <person name="Sullivan W."/>
            <person name="Andreopoulos W.B."/>
            <person name="Clum A."/>
            <person name="Lindquist E."/>
            <person name="Daum C."/>
            <person name="Ramamoorthy G.K."/>
            <person name="Gryganskyi A."/>
            <person name="Culley D."/>
            <person name="Magnuson J.K."/>
            <person name="James T.Y."/>
            <person name="O'Malley M.A."/>
            <person name="Stajich J.E."/>
            <person name="Spatafora J.W."/>
            <person name="Visel A."/>
            <person name="Grigoriev I.V."/>
        </authorList>
    </citation>
    <scope>NUCLEOTIDE SEQUENCE [LARGE SCALE GENOMIC DNA]</scope>
    <source>
        <strain evidence="22 23">PL171</strain>
    </source>
</reference>
<dbReference type="InterPro" id="IPR006554">
    <property type="entry name" value="Helicase-like_DEXD_c2"/>
</dbReference>
<feature type="domain" description="Helicase ATP-binding" evidence="21">
    <location>
        <begin position="7"/>
        <end position="285"/>
    </location>
</feature>
<dbReference type="GO" id="GO:0045910">
    <property type="term" value="P:negative regulation of DNA recombination"/>
    <property type="evidence" value="ECO:0007669"/>
    <property type="project" value="TreeGrafter"/>
</dbReference>
<dbReference type="SUPFAM" id="SSF52540">
    <property type="entry name" value="P-loop containing nucleoside triphosphate hydrolases"/>
    <property type="match status" value="2"/>
</dbReference>
<dbReference type="GO" id="GO:0003677">
    <property type="term" value="F:DNA binding"/>
    <property type="evidence" value="ECO:0007669"/>
    <property type="project" value="UniProtKB-KW"/>
</dbReference>
<dbReference type="NCBIfam" id="TIGR00604">
    <property type="entry name" value="rad3"/>
    <property type="match status" value="1"/>
</dbReference>